<protein>
    <recommendedName>
        <fullName evidence="3">Lipoprotein</fullName>
    </recommendedName>
</protein>
<reference evidence="2" key="1">
    <citation type="journal article" date="2019" name="Int. J. Syst. Evol. Microbiol.">
        <title>The Global Catalogue of Microorganisms (GCM) 10K type strain sequencing project: providing services to taxonomists for standard genome sequencing and annotation.</title>
        <authorList>
            <consortium name="The Broad Institute Genomics Platform"/>
            <consortium name="The Broad Institute Genome Sequencing Center for Infectious Disease"/>
            <person name="Wu L."/>
            <person name="Ma J."/>
        </authorList>
    </citation>
    <scope>NUCLEOTIDE SEQUENCE [LARGE SCALE GENOMIC DNA]</scope>
    <source>
        <strain evidence="2">CGMCC 1.16060</strain>
    </source>
</reference>
<dbReference type="RefSeq" id="WP_163394931.1">
    <property type="nucleotide sequence ID" value="NZ_BMKP01000006.1"/>
</dbReference>
<evidence type="ECO:0008006" key="3">
    <source>
        <dbReference type="Google" id="ProtNLM"/>
    </source>
</evidence>
<organism evidence="1 2">
    <name type="scientific">Flavobacterium limi</name>
    <dbReference type="NCBI Taxonomy" id="2045105"/>
    <lineage>
        <taxon>Bacteria</taxon>
        <taxon>Pseudomonadati</taxon>
        <taxon>Bacteroidota</taxon>
        <taxon>Flavobacteriia</taxon>
        <taxon>Flavobacteriales</taxon>
        <taxon>Flavobacteriaceae</taxon>
        <taxon>Flavobacterium</taxon>
    </lineage>
</organism>
<dbReference type="PROSITE" id="PS51257">
    <property type="entry name" value="PROKAR_LIPOPROTEIN"/>
    <property type="match status" value="1"/>
</dbReference>
<comment type="caution">
    <text evidence="1">The sequence shown here is derived from an EMBL/GenBank/DDBJ whole genome shotgun (WGS) entry which is preliminary data.</text>
</comment>
<sequence>MKKCTLILMTVLTIVACKKREIVSSATENNVDKQAPLSYCLTLEGYYKSADIEEKAEWLRQHGDSVCECTLEEAVLQDHRAKGTVSNQKEKYVISWGELKKIIGSHGYDAYLNVIADKSNDGKIDKLIMAEKYGVEGYYFSTALIKSLAKKYAKDDNSEFQFSFATLEEKPKNIQSVVVIQVNGNPGEGNRINANPYYDYSTDPHSVPIPNIPL</sequence>
<name>A0ABQ1UG42_9FLAO</name>
<evidence type="ECO:0000313" key="2">
    <source>
        <dbReference type="Proteomes" id="UP000655016"/>
    </source>
</evidence>
<dbReference type="EMBL" id="BMKP01000006">
    <property type="protein sequence ID" value="GGF18080.1"/>
    <property type="molecule type" value="Genomic_DNA"/>
</dbReference>
<accession>A0ABQ1UG42</accession>
<gene>
    <name evidence="1" type="ORF">GCM10011518_29320</name>
</gene>
<proteinExistence type="predicted"/>
<evidence type="ECO:0000313" key="1">
    <source>
        <dbReference type="EMBL" id="GGF18080.1"/>
    </source>
</evidence>
<dbReference type="Proteomes" id="UP000655016">
    <property type="component" value="Unassembled WGS sequence"/>
</dbReference>
<keyword evidence="2" id="KW-1185">Reference proteome</keyword>